<evidence type="ECO:0000256" key="1">
    <source>
        <dbReference type="ARBA" id="ARBA00004651"/>
    </source>
</evidence>
<feature type="transmembrane region" description="Helical" evidence="11">
    <location>
        <begin position="18"/>
        <end position="44"/>
    </location>
</feature>
<sequence length="496" mass="56110">MLHNDTGMSVSKIGNVTILSSIGVAFFICPIVILSNLLVILPFGRARRIRSAPNQLILALAITDLVAGIIIPLSAIFQSFSDLFSDDVSFHTIRQTFLSLLFVVEVANVLLLTSIALDKVISLAKPLHYSDIVTFGSVKVFFVGVIVALLILGTLFTFSHGSTMQMFYLDSATIFHSVLLFGLSLPCGIILAYSYYYVYVIANRHAKDIQEVAKVVRNKEMGDYRHNFVNKGEDAKFLLPPNPKFMQSRRSTCSSSSQPSSSSVSTRRFNFHSTLMVMVVSFAVSKFLCPLGVIVCDFFDGLIWLQRVFFLPIFLQSAINPWLYGYHNIDIKPQMRRIIRRILRKMGLTTTVDRCLVKFNATFYSLNQGTSRQAICQKFNGFGDKPFNTFNPMATRFFQENETRLDVPELKVQEDLASGMQTEVFLTKMGDATARPQIHTEIPTQCWETTTDRNDRSKGHEKTKRTRNKKSHKRLRKPKVPIIVIWLEDPRSGVQV</sequence>
<dbReference type="GO" id="GO:0005886">
    <property type="term" value="C:plasma membrane"/>
    <property type="evidence" value="ECO:0007669"/>
    <property type="project" value="UniProtKB-SubCell"/>
</dbReference>
<comment type="subcellular location">
    <subcellularLocation>
        <location evidence="1">Cell membrane</location>
        <topology evidence="1">Multi-pass membrane protein</topology>
    </subcellularLocation>
</comment>
<proteinExistence type="inferred from homology"/>
<dbReference type="PROSITE" id="PS50262">
    <property type="entry name" value="G_PROTEIN_RECEP_F1_2"/>
    <property type="match status" value="1"/>
</dbReference>
<evidence type="ECO:0000313" key="14">
    <source>
        <dbReference type="Proteomes" id="UP000318571"/>
    </source>
</evidence>
<keyword evidence="8" id="KW-0675">Receptor</keyword>
<keyword evidence="4 11" id="KW-0812">Transmembrane</keyword>
<dbReference type="AlphaFoldDB" id="A0A553P459"/>
<accession>A0A553P459</accession>
<evidence type="ECO:0000256" key="8">
    <source>
        <dbReference type="ARBA" id="ARBA00023170"/>
    </source>
</evidence>
<evidence type="ECO:0000256" key="10">
    <source>
        <dbReference type="SAM" id="MobiDB-lite"/>
    </source>
</evidence>
<evidence type="ECO:0000256" key="3">
    <source>
        <dbReference type="ARBA" id="ARBA00022475"/>
    </source>
</evidence>
<keyword evidence="6" id="KW-0297">G-protein coupled receptor</keyword>
<gene>
    <name evidence="13" type="ORF">TCAL_04767</name>
</gene>
<dbReference type="STRING" id="6832.A0A553P459"/>
<evidence type="ECO:0000256" key="5">
    <source>
        <dbReference type="ARBA" id="ARBA00022989"/>
    </source>
</evidence>
<feature type="domain" description="G-protein coupled receptors family 1 profile" evidence="12">
    <location>
        <begin position="35"/>
        <end position="324"/>
    </location>
</feature>
<feature type="compositionally biased region" description="Basic and acidic residues" evidence="10">
    <location>
        <begin position="450"/>
        <end position="460"/>
    </location>
</feature>
<evidence type="ECO:0000313" key="13">
    <source>
        <dbReference type="EMBL" id="TRY72471.1"/>
    </source>
</evidence>
<feature type="transmembrane region" description="Helical" evidence="11">
    <location>
        <begin position="56"/>
        <end position="77"/>
    </location>
</feature>
<feature type="region of interest" description="Disordered" evidence="10">
    <location>
        <begin position="446"/>
        <end position="475"/>
    </location>
</feature>
<evidence type="ECO:0000256" key="4">
    <source>
        <dbReference type="ARBA" id="ARBA00022692"/>
    </source>
</evidence>
<keyword evidence="9" id="KW-0807">Transducer</keyword>
<dbReference type="InterPro" id="IPR017452">
    <property type="entry name" value="GPCR_Rhodpsn_7TM"/>
</dbReference>
<comment type="similarity">
    <text evidence="2">Belongs to the G-protein coupled receptor 1 family.</text>
</comment>
<evidence type="ECO:0000259" key="12">
    <source>
        <dbReference type="PROSITE" id="PS50262"/>
    </source>
</evidence>
<dbReference type="Gene3D" id="1.20.1070.10">
    <property type="entry name" value="Rhodopsin 7-helix transmembrane proteins"/>
    <property type="match status" value="1"/>
</dbReference>
<reference evidence="13 14" key="1">
    <citation type="journal article" date="2018" name="Nat. Ecol. Evol.">
        <title>Genomic signatures of mitonuclear coevolution across populations of Tigriopus californicus.</title>
        <authorList>
            <person name="Barreto F.S."/>
            <person name="Watson E.T."/>
            <person name="Lima T.G."/>
            <person name="Willett C.S."/>
            <person name="Edmands S."/>
            <person name="Li W."/>
            <person name="Burton R.S."/>
        </authorList>
    </citation>
    <scope>NUCLEOTIDE SEQUENCE [LARGE SCALE GENOMIC DNA]</scope>
    <source>
        <strain evidence="13 14">San Diego</strain>
    </source>
</reference>
<feature type="transmembrane region" description="Helical" evidence="11">
    <location>
        <begin position="178"/>
        <end position="198"/>
    </location>
</feature>
<evidence type="ECO:0000256" key="6">
    <source>
        <dbReference type="ARBA" id="ARBA00023040"/>
    </source>
</evidence>
<feature type="transmembrane region" description="Helical" evidence="11">
    <location>
        <begin position="275"/>
        <end position="295"/>
    </location>
</feature>
<dbReference type="Pfam" id="PF00001">
    <property type="entry name" value="7tm_1"/>
    <property type="match status" value="1"/>
</dbReference>
<comment type="caution">
    <text evidence="13">The sequence shown here is derived from an EMBL/GenBank/DDBJ whole genome shotgun (WGS) entry which is preliminary data.</text>
</comment>
<keyword evidence="3" id="KW-1003">Cell membrane</keyword>
<feature type="transmembrane region" description="Helical" evidence="11">
    <location>
        <begin position="307"/>
        <end position="326"/>
    </location>
</feature>
<dbReference type="PANTHER" id="PTHR24249:SF372">
    <property type="entry name" value="G-PROTEIN COUPLED RECEPTORS FAMILY 1 PROFILE DOMAIN-CONTAINING PROTEIN"/>
    <property type="match status" value="1"/>
</dbReference>
<dbReference type="InterPro" id="IPR050569">
    <property type="entry name" value="TAAR"/>
</dbReference>
<dbReference type="GO" id="GO:0004930">
    <property type="term" value="F:G protein-coupled receptor activity"/>
    <property type="evidence" value="ECO:0007669"/>
    <property type="project" value="UniProtKB-KW"/>
</dbReference>
<evidence type="ECO:0000256" key="7">
    <source>
        <dbReference type="ARBA" id="ARBA00023136"/>
    </source>
</evidence>
<name>A0A553P459_TIGCA</name>
<dbReference type="OrthoDB" id="10042731at2759"/>
<evidence type="ECO:0000256" key="9">
    <source>
        <dbReference type="ARBA" id="ARBA00023224"/>
    </source>
</evidence>
<dbReference type="SUPFAM" id="SSF81321">
    <property type="entry name" value="Family A G protein-coupled receptor-like"/>
    <property type="match status" value="1"/>
</dbReference>
<feature type="transmembrane region" description="Helical" evidence="11">
    <location>
        <begin position="97"/>
        <end position="117"/>
    </location>
</feature>
<keyword evidence="7 11" id="KW-0472">Membrane</keyword>
<evidence type="ECO:0000256" key="2">
    <source>
        <dbReference type="ARBA" id="ARBA00010663"/>
    </source>
</evidence>
<dbReference type="Proteomes" id="UP000318571">
    <property type="component" value="Chromosome 7"/>
</dbReference>
<keyword evidence="5 11" id="KW-1133">Transmembrane helix</keyword>
<feature type="compositionally biased region" description="Basic residues" evidence="10">
    <location>
        <begin position="461"/>
        <end position="475"/>
    </location>
</feature>
<dbReference type="PANTHER" id="PTHR24249">
    <property type="entry name" value="HISTAMINE RECEPTOR-RELATED G-PROTEIN COUPLED RECEPTOR"/>
    <property type="match status" value="1"/>
</dbReference>
<dbReference type="PRINTS" id="PR00237">
    <property type="entry name" value="GPCRRHODOPSN"/>
</dbReference>
<protein>
    <recommendedName>
        <fullName evidence="12">G-protein coupled receptors family 1 profile domain-containing protein</fullName>
    </recommendedName>
</protein>
<organism evidence="13 14">
    <name type="scientific">Tigriopus californicus</name>
    <name type="common">Marine copepod</name>
    <dbReference type="NCBI Taxonomy" id="6832"/>
    <lineage>
        <taxon>Eukaryota</taxon>
        <taxon>Metazoa</taxon>
        <taxon>Ecdysozoa</taxon>
        <taxon>Arthropoda</taxon>
        <taxon>Crustacea</taxon>
        <taxon>Multicrustacea</taxon>
        <taxon>Hexanauplia</taxon>
        <taxon>Copepoda</taxon>
        <taxon>Harpacticoida</taxon>
        <taxon>Harpacticidae</taxon>
        <taxon>Tigriopus</taxon>
    </lineage>
</organism>
<evidence type="ECO:0000256" key="11">
    <source>
        <dbReference type="SAM" id="Phobius"/>
    </source>
</evidence>
<feature type="transmembrane region" description="Helical" evidence="11">
    <location>
        <begin position="138"/>
        <end position="158"/>
    </location>
</feature>
<dbReference type="InterPro" id="IPR000276">
    <property type="entry name" value="GPCR_Rhodpsn"/>
</dbReference>
<dbReference type="EMBL" id="VCGU01000008">
    <property type="protein sequence ID" value="TRY72471.1"/>
    <property type="molecule type" value="Genomic_DNA"/>
</dbReference>
<keyword evidence="14" id="KW-1185">Reference proteome</keyword>